<organism evidence="9 10">
    <name type="scientific">Frankia alni (strain DSM 45986 / CECT 9034 / ACN14a)</name>
    <dbReference type="NCBI Taxonomy" id="326424"/>
    <lineage>
        <taxon>Bacteria</taxon>
        <taxon>Bacillati</taxon>
        <taxon>Actinomycetota</taxon>
        <taxon>Actinomycetes</taxon>
        <taxon>Frankiales</taxon>
        <taxon>Frankiaceae</taxon>
        <taxon>Frankia</taxon>
    </lineage>
</organism>
<keyword evidence="2 8" id="KW-0813">Transport</keyword>
<evidence type="ECO:0000256" key="8">
    <source>
        <dbReference type="RuleBase" id="RU368020"/>
    </source>
</evidence>
<dbReference type="EMBL" id="CT573213">
    <property type="protein sequence ID" value="CAJ61640.1"/>
    <property type="molecule type" value="Genomic_DNA"/>
</dbReference>
<evidence type="ECO:0000313" key="9">
    <source>
        <dbReference type="EMBL" id="CAJ61640.1"/>
    </source>
</evidence>
<proteinExistence type="predicted"/>
<evidence type="ECO:0000256" key="2">
    <source>
        <dbReference type="ARBA" id="ARBA00022448"/>
    </source>
</evidence>
<keyword evidence="6 8" id="KW-0411">Iron-sulfur</keyword>
<evidence type="ECO:0000256" key="6">
    <source>
        <dbReference type="ARBA" id="ARBA00023014"/>
    </source>
</evidence>
<dbReference type="Gene3D" id="3.30.70.20">
    <property type="match status" value="1"/>
</dbReference>
<dbReference type="Proteomes" id="UP000000657">
    <property type="component" value="Chromosome"/>
</dbReference>
<dbReference type="InterPro" id="IPR051269">
    <property type="entry name" value="Fe-S_cluster_ET"/>
</dbReference>
<sequence>MAERDRCIGAGNCVMTAPEVFDQGEDGLVTPLVDEVDPLDSAGVAAARRAVERCPATALHAVED</sequence>
<accession>Q0RLG4</accession>
<dbReference type="AlphaFoldDB" id="Q0RLG4"/>
<dbReference type="GO" id="GO:0051538">
    <property type="term" value="F:3 iron, 4 sulfur cluster binding"/>
    <property type="evidence" value="ECO:0007669"/>
    <property type="project" value="UniProtKB-KW"/>
</dbReference>
<dbReference type="HOGENOM" id="CLU_139698_6_0_11"/>
<dbReference type="PRINTS" id="PR00352">
    <property type="entry name" value="3FE4SFRDOXIN"/>
</dbReference>
<keyword evidence="4 8" id="KW-0249">Electron transport</keyword>
<keyword evidence="7" id="KW-0003">3Fe-4S</keyword>
<dbReference type="InterPro" id="IPR001080">
    <property type="entry name" value="3Fe4S_ferredoxin"/>
</dbReference>
<evidence type="ECO:0000256" key="4">
    <source>
        <dbReference type="ARBA" id="ARBA00022982"/>
    </source>
</evidence>
<dbReference type="SUPFAM" id="SSF54862">
    <property type="entry name" value="4Fe-4S ferredoxins"/>
    <property type="match status" value="1"/>
</dbReference>
<dbReference type="STRING" id="326424.FRAAL2996"/>
<keyword evidence="3 8" id="KW-0479">Metal-binding</keyword>
<dbReference type="Pfam" id="PF13459">
    <property type="entry name" value="Fer4_15"/>
    <property type="match status" value="1"/>
</dbReference>
<comment type="function">
    <text evidence="8">Ferredoxins are iron-sulfur proteins that transfer electrons in a wide variety of metabolic reactions.</text>
</comment>
<reference evidence="9 10" key="1">
    <citation type="journal article" date="2007" name="Genome Res.">
        <title>Genome characteristics of facultatively symbiotic Frankia sp. strains reflect host range and host plant biogeography.</title>
        <authorList>
            <person name="Normand P."/>
            <person name="Lapierre P."/>
            <person name="Tisa L.S."/>
            <person name="Gogarten J.P."/>
            <person name="Alloisio N."/>
            <person name="Bagnarol E."/>
            <person name="Bassi C.A."/>
            <person name="Berry A.M."/>
            <person name="Bickhart D.M."/>
            <person name="Choisne N."/>
            <person name="Couloux A."/>
            <person name="Cournoyer B."/>
            <person name="Cruveiller S."/>
            <person name="Daubin V."/>
            <person name="Demange N."/>
            <person name="Francino M.P."/>
            <person name="Goltsman E."/>
            <person name="Huang Y."/>
            <person name="Kopp O.R."/>
            <person name="Labarre L."/>
            <person name="Lapidus A."/>
            <person name="Lavire C."/>
            <person name="Marechal J."/>
            <person name="Martinez M."/>
            <person name="Mastronunzio J.E."/>
            <person name="Mullin B.C."/>
            <person name="Niemann J."/>
            <person name="Pujic P."/>
            <person name="Rawnsley T."/>
            <person name="Rouy Z."/>
            <person name="Schenowitz C."/>
            <person name="Sellstedt A."/>
            <person name="Tavares F."/>
            <person name="Tomkins J.P."/>
            <person name="Vallenet D."/>
            <person name="Valverde C."/>
            <person name="Wall L.G."/>
            <person name="Wang Y."/>
            <person name="Medigue C."/>
            <person name="Benson D.R."/>
        </authorList>
    </citation>
    <scope>NUCLEOTIDE SEQUENCE [LARGE SCALE GENOMIC DNA]</scope>
    <source>
        <strain evidence="10">DSM 45986 / CECT 9034 / ACN14a</strain>
    </source>
</reference>
<evidence type="ECO:0000256" key="5">
    <source>
        <dbReference type="ARBA" id="ARBA00023004"/>
    </source>
</evidence>
<evidence type="ECO:0000256" key="1">
    <source>
        <dbReference type="ARBA" id="ARBA00001927"/>
    </source>
</evidence>
<evidence type="ECO:0000256" key="3">
    <source>
        <dbReference type="ARBA" id="ARBA00022723"/>
    </source>
</evidence>
<dbReference type="PANTHER" id="PTHR36923">
    <property type="entry name" value="FERREDOXIN"/>
    <property type="match status" value="1"/>
</dbReference>
<keyword evidence="5 8" id="KW-0408">Iron</keyword>
<name>Q0RLG4_FRAAA</name>
<protein>
    <recommendedName>
        <fullName evidence="8">Ferredoxin</fullName>
    </recommendedName>
</protein>
<evidence type="ECO:0000256" key="7">
    <source>
        <dbReference type="ARBA" id="ARBA00023291"/>
    </source>
</evidence>
<dbReference type="GO" id="GO:0009055">
    <property type="term" value="F:electron transfer activity"/>
    <property type="evidence" value="ECO:0007669"/>
    <property type="project" value="UniProtKB-UniRule"/>
</dbReference>
<comment type="cofactor">
    <cofactor evidence="1">
        <name>[3Fe-4S] cluster</name>
        <dbReference type="ChEBI" id="CHEBI:21137"/>
    </cofactor>
</comment>
<dbReference type="PANTHER" id="PTHR36923:SF3">
    <property type="entry name" value="FERREDOXIN"/>
    <property type="match status" value="1"/>
</dbReference>
<gene>
    <name evidence="9" type="ordered locus">FRAAL2996</name>
</gene>
<evidence type="ECO:0000313" key="10">
    <source>
        <dbReference type="Proteomes" id="UP000000657"/>
    </source>
</evidence>
<dbReference type="KEGG" id="fal:FRAAL2996"/>
<dbReference type="GO" id="GO:0005506">
    <property type="term" value="F:iron ion binding"/>
    <property type="evidence" value="ECO:0007669"/>
    <property type="project" value="UniProtKB-UniRule"/>
</dbReference>
<keyword evidence="10" id="KW-1185">Reference proteome</keyword>